<reference evidence="11" key="1">
    <citation type="submission" date="2023-11" db="EMBL/GenBank/DDBJ databases">
        <title>Completed genome sequence of Mycoplasma equirhinis type strain M432/72.</title>
        <authorList>
            <person name="Spergser J."/>
        </authorList>
    </citation>
    <scope>NUCLEOTIDE SEQUENCE [LARGE SCALE GENOMIC DNA]</scope>
    <source>
        <strain evidence="11">M432/72</strain>
    </source>
</reference>
<dbReference type="SMART" id="SM01207">
    <property type="entry name" value="G3P_acyltransf"/>
    <property type="match status" value="1"/>
</dbReference>
<keyword evidence="4 10" id="KW-0812">Transmembrane</keyword>
<organism evidence="11 12">
    <name type="scientific">Metamycoplasma equirhinis</name>
    <dbReference type="NCBI Taxonomy" id="92402"/>
    <lineage>
        <taxon>Bacteria</taxon>
        <taxon>Bacillati</taxon>
        <taxon>Mycoplasmatota</taxon>
        <taxon>Mycoplasmoidales</taxon>
        <taxon>Metamycoplasmataceae</taxon>
        <taxon>Metamycoplasma</taxon>
    </lineage>
</organism>
<comment type="catalytic activity">
    <reaction evidence="10">
        <text>an acyl phosphate + sn-glycerol 3-phosphate = a 1-acyl-sn-glycero-3-phosphate + phosphate</text>
        <dbReference type="Rhea" id="RHEA:34075"/>
        <dbReference type="ChEBI" id="CHEBI:43474"/>
        <dbReference type="ChEBI" id="CHEBI:57597"/>
        <dbReference type="ChEBI" id="CHEBI:57970"/>
        <dbReference type="ChEBI" id="CHEBI:59918"/>
        <dbReference type="EC" id="2.3.1.275"/>
    </reaction>
</comment>
<comment type="similarity">
    <text evidence="10">Belongs to the PlsY family.</text>
</comment>
<proteinExistence type="inferred from homology"/>
<keyword evidence="8 10" id="KW-0594">Phospholipid biosynthesis</keyword>
<evidence type="ECO:0000256" key="3">
    <source>
        <dbReference type="ARBA" id="ARBA00022679"/>
    </source>
</evidence>
<sequence>MFKWEYIWINLIIATLAYFIGSINIGIILSKFKGKDIREIGSKNAGATNVLRNYGFKLATLVFLFDFFKSLLTILSIFLVKHFTKNEYILPIIAGLGILLGHIYPIYFKFKGGKGVASFIGMIFAFDFMLFTLFAMLYIAITLITKYISLASAISCLVIPFLGLIPRIYLESHLAFMQTNTPYPVHAIILIFCAAIIILKHIPNYIRLISGKENKLNI</sequence>
<keyword evidence="11" id="KW-0012">Acyltransferase</keyword>
<feature type="transmembrane region" description="Helical" evidence="10">
    <location>
        <begin position="88"/>
        <end position="107"/>
    </location>
</feature>
<keyword evidence="7 10" id="KW-0472">Membrane</keyword>
<dbReference type="EC" id="2.3.1.275" evidence="10"/>
<evidence type="ECO:0000256" key="2">
    <source>
        <dbReference type="ARBA" id="ARBA00022516"/>
    </source>
</evidence>
<evidence type="ECO:0000256" key="10">
    <source>
        <dbReference type="HAMAP-Rule" id="MF_01043"/>
    </source>
</evidence>
<feature type="transmembrane region" description="Helical" evidence="10">
    <location>
        <begin position="58"/>
        <end position="82"/>
    </location>
</feature>
<dbReference type="PANTHER" id="PTHR30309:SF0">
    <property type="entry name" value="GLYCEROL-3-PHOSPHATE ACYLTRANSFERASE-RELATED"/>
    <property type="match status" value="1"/>
</dbReference>
<comment type="subunit">
    <text evidence="10">Probably interacts with PlsX.</text>
</comment>
<evidence type="ECO:0000313" key="12">
    <source>
        <dbReference type="Proteomes" id="UP001303601"/>
    </source>
</evidence>
<dbReference type="PANTHER" id="PTHR30309">
    <property type="entry name" value="INNER MEMBRANE PROTEIN YGIH"/>
    <property type="match status" value="1"/>
</dbReference>
<keyword evidence="2 10" id="KW-0444">Lipid biosynthesis</keyword>
<evidence type="ECO:0000313" key="11">
    <source>
        <dbReference type="EMBL" id="WPB53995.1"/>
    </source>
</evidence>
<feature type="transmembrane region" description="Helical" evidence="10">
    <location>
        <begin position="119"/>
        <end position="141"/>
    </location>
</feature>
<keyword evidence="12" id="KW-1185">Reference proteome</keyword>
<evidence type="ECO:0000256" key="4">
    <source>
        <dbReference type="ARBA" id="ARBA00022692"/>
    </source>
</evidence>
<dbReference type="GO" id="GO:0004366">
    <property type="term" value="F:glycerol-3-phosphate O-acyltransferase activity"/>
    <property type="evidence" value="ECO:0007669"/>
    <property type="project" value="UniProtKB-EC"/>
</dbReference>
<dbReference type="EMBL" id="CP137845">
    <property type="protein sequence ID" value="WPB53995.1"/>
    <property type="molecule type" value="Genomic_DNA"/>
</dbReference>
<dbReference type="Pfam" id="PF02660">
    <property type="entry name" value="G3P_acyltransf"/>
    <property type="match status" value="1"/>
</dbReference>
<evidence type="ECO:0000256" key="7">
    <source>
        <dbReference type="ARBA" id="ARBA00023136"/>
    </source>
</evidence>
<keyword evidence="5 10" id="KW-1133">Transmembrane helix</keyword>
<evidence type="ECO:0000256" key="9">
    <source>
        <dbReference type="ARBA" id="ARBA00023264"/>
    </source>
</evidence>
<keyword evidence="1 10" id="KW-1003">Cell membrane</keyword>
<feature type="transmembrane region" description="Helical" evidence="10">
    <location>
        <begin position="6"/>
        <end position="29"/>
    </location>
</feature>
<dbReference type="InterPro" id="IPR003811">
    <property type="entry name" value="G3P_acylTferase_PlsY"/>
</dbReference>
<feature type="transmembrane region" description="Helical" evidence="10">
    <location>
        <begin position="147"/>
        <end position="170"/>
    </location>
</feature>
<dbReference type="RefSeq" id="WP_140031383.1">
    <property type="nucleotide sequence ID" value="NZ_CP137845.1"/>
</dbReference>
<dbReference type="Proteomes" id="UP001303601">
    <property type="component" value="Chromosome"/>
</dbReference>
<gene>
    <name evidence="10 11" type="primary">plsY</name>
    <name evidence="11" type="ORF">R9B83_00235</name>
</gene>
<feature type="transmembrane region" description="Helical" evidence="10">
    <location>
        <begin position="182"/>
        <end position="202"/>
    </location>
</feature>
<keyword evidence="9 10" id="KW-1208">Phospholipid metabolism</keyword>
<keyword evidence="3 10" id="KW-0808">Transferase</keyword>
<protein>
    <recommendedName>
        <fullName evidence="10">Glycerol-3-phosphate acyltransferase</fullName>
    </recommendedName>
    <alternativeName>
        <fullName evidence="10">Acyl-PO4 G3P acyltransferase</fullName>
    </alternativeName>
    <alternativeName>
        <fullName evidence="10">Acyl-phosphate--glycerol-3-phosphate acyltransferase</fullName>
    </alternativeName>
    <alternativeName>
        <fullName evidence="10">G3P acyltransferase</fullName>
        <shortName evidence="10">GPAT</shortName>
        <ecNumber evidence="10">2.3.1.275</ecNumber>
    </alternativeName>
    <alternativeName>
        <fullName evidence="10">Lysophosphatidic acid synthase</fullName>
        <shortName evidence="10">LPA synthase</shortName>
    </alternativeName>
</protein>
<evidence type="ECO:0000256" key="6">
    <source>
        <dbReference type="ARBA" id="ARBA00023098"/>
    </source>
</evidence>
<evidence type="ECO:0000256" key="5">
    <source>
        <dbReference type="ARBA" id="ARBA00022989"/>
    </source>
</evidence>
<keyword evidence="6 10" id="KW-0443">Lipid metabolism</keyword>
<dbReference type="HAMAP" id="MF_01043">
    <property type="entry name" value="PlsY"/>
    <property type="match status" value="1"/>
</dbReference>
<evidence type="ECO:0000256" key="8">
    <source>
        <dbReference type="ARBA" id="ARBA00023209"/>
    </source>
</evidence>
<name>A0ABZ0PBH1_9BACT</name>
<comment type="function">
    <text evidence="10">Catalyzes the transfer of an acyl group from acyl-phosphate (acyl-PO(4)) to glycerol-3-phosphate (G3P) to form lysophosphatidic acid (LPA). This enzyme utilizes acyl-phosphate as fatty acyl donor, but not acyl-CoA or acyl-ACP.</text>
</comment>
<accession>A0ABZ0PBH1</accession>
<dbReference type="NCBIfam" id="TIGR00023">
    <property type="entry name" value="glycerol-3-phosphate 1-O-acyltransferase PlsY"/>
    <property type="match status" value="1"/>
</dbReference>
<comment type="subcellular location">
    <subcellularLocation>
        <location evidence="10">Cell membrane</location>
        <topology evidence="10">Multi-pass membrane protein</topology>
    </subcellularLocation>
</comment>
<dbReference type="GeneID" id="94493292"/>
<comment type="pathway">
    <text evidence="10">Lipid metabolism; phospholipid metabolism.</text>
</comment>
<evidence type="ECO:0000256" key="1">
    <source>
        <dbReference type="ARBA" id="ARBA00022475"/>
    </source>
</evidence>